<evidence type="ECO:0000313" key="4">
    <source>
        <dbReference type="Proteomes" id="UP000287519"/>
    </source>
</evidence>
<sequence>MQQIELADSLGADIVGVGDSQAGFRELYVSLAVAACHTKRGSLGPMVTNPLTRHPAVTASAIGTLDRLTDGRAVVGFGTGGSALWTIGRPPARVAQMREYITTVQHLMRSGTATFEGDAVSVQDIPRAVPVFISAEGPRTLALAGAIADAVVLHTGTTPAAIRWCKERLHAGAQEAGRDPGEIEIWMMLKASVADDRATALEHVRAGLAGSASHALRQGAEEKGVPAELLEPLSELISRYDAAQHAVAGSANAKLVDSLGLTDFLAGYFGLVGTPKDCVRTLESLASQGVQGVICPTSSPDPLDLIERLGRGVFPNVPTPAAV</sequence>
<gene>
    <name evidence="3" type="ORF">Rhow_005241</name>
</gene>
<proteinExistence type="predicted"/>
<evidence type="ECO:0000259" key="2">
    <source>
        <dbReference type="Pfam" id="PF00296"/>
    </source>
</evidence>
<comment type="caution">
    <text evidence="3">The sequence shown here is derived from an EMBL/GenBank/DDBJ whole genome shotgun (WGS) entry which is preliminary data.</text>
</comment>
<feature type="domain" description="Luciferase-like" evidence="2">
    <location>
        <begin position="2"/>
        <end position="291"/>
    </location>
</feature>
<dbReference type="EMBL" id="BHYM01000045">
    <property type="protein sequence ID" value="GCE41582.1"/>
    <property type="molecule type" value="Genomic_DNA"/>
</dbReference>
<dbReference type="Gene3D" id="3.20.20.30">
    <property type="entry name" value="Luciferase-like domain"/>
    <property type="match status" value="1"/>
</dbReference>
<protein>
    <submittedName>
        <fullName evidence="3">N5,N10-methylenetetrahydromethanopterin reductase-related protein, SCO6416-type</fullName>
    </submittedName>
</protein>
<dbReference type="Proteomes" id="UP000287519">
    <property type="component" value="Unassembled WGS sequence"/>
</dbReference>
<name>A0A402CDB4_RHOWR</name>
<reference evidence="3 4" key="1">
    <citation type="submission" date="2018-11" db="EMBL/GenBank/DDBJ databases">
        <title>Microbial catabolism of amino acid.</title>
        <authorList>
            <person name="Hibi M."/>
            <person name="Ogawa J."/>
        </authorList>
    </citation>
    <scope>NUCLEOTIDE SEQUENCE [LARGE SCALE GENOMIC DNA]</scope>
    <source>
        <strain evidence="3 4">C31-06</strain>
    </source>
</reference>
<accession>A0A402CDB4</accession>
<dbReference type="PANTHER" id="PTHR43244">
    <property type="match status" value="1"/>
</dbReference>
<organism evidence="3 4">
    <name type="scientific">Rhodococcus wratislaviensis</name>
    <name type="common">Tsukamurella wratislaviensis</name>
    <dbReference type="NCBI Taxonomy" id="44752"/>
    <lineage>
        <taxon>Bacteria</taxon>
        <taxon>Bacillati</taxon>
        <taxon>Actinomycetota</taxon>
        <taxon>Actinomycetes</taxon>
        <taxon>Mycobacteriales</taxon>
        <taxon>Nocardiaceae</taxon>
        <taxon>Rhodococcus</taxon>
    </lineage>
</organism>
<dbReference type="InterPro" id="IPR036661">
    <property type="entry name" value="Luciferase-like_sf"/>
</dbReference>
<dbReference type="InterPro" id="IPR011251">
    <property type="entry name" value="Luciferase-like_dom"/>
</dbReference>
<keyword evidence="4" id="KW-1185">Reference proteome</keyword>
<evidence type="ECO:0000256" key="1">
    <source>
        <dbReference type="ARBA" id="ARBA00023002"/>
    </source>
</evidence>
<evidence type="ECO:0000313" key="3">
    <source>
        <dbReference type="EMBL" id="GCE41582.1"/>
    </source>
</evidence>
<keyword evidence="1" id="KW-0560">Oxidoreductase</keyword>
<dbReference type="InterPro" id="IPR050564">
    <property type="entry name" value="F420-G6PD/mer"/>
</dbReference>
<dbReference type="SUPFAM" id="SSF51679">
    <property type="entry name" value="Bacterial luciferase-like"/>
    <property type="match status" value="1"/>
</dbReference>
<dbReference type="GO" id="GO:0016705">
    <property type="term" value="F:oxidoreductase activity, acting on paired donors, with incorporation or reduction of molecular oxygen"/>
    <property type="evidence" value="ECO:0007669"/>
    <property type="project" value="InterPro"/>
</dbReference>
<dbReference type="AlphaFoldDB" id="A0A402CDB4"/>
<dbReference type="PANTHER" id="PTHR43244:SF1">
    <property type="entry name" value="5,10-METHYLENETETRAHYDROMETHANOPTERIN REDUCTASE"/>
    <property type="match status" value="1"/>
</dbReference>
<dbReference type="Pfam" id="PF00296">
    <property type="entry name" value="Bac_luciferase"/>
    <property type="match status" value="1"/>
</dbReference>